<evidence type="ECO:0000313" key="2">
    <source>
        <dbReference type="EMBL" id="KFM81013.1"/>
    </source>
</evidence>
<dbReference type="AlphaFoldDB" id="A0A087UUH4"/>
<feature type="compositionally biased region" description="Polar residues" evidence="1">
    <location>
        <begin position="515"/>
        <end position="528"/>
    </location>
</feature>
<dbReference type="OMA" id="WASSEIY"/>
<gene>
    <name evidence="2" type="ORF">X975_25926</name>
</gene>
<sequence>MARLAAYYQEDFHYASIGYGPKQRKAAYFIYEEPKNNLFNSSFQNGPRLRGLAASDPALSPVTYPKKTAVMTLKQRPNYYDSPLVENSRLAVQRLQNVYDAPDSPCVSLRHPSDVYEMESVYSYRTDNKCSTKSKHKLKDPCRKRMSYNETFDICPRSPDSFIPESGTRYEVPHALHNYEAYRNGYFIDRTEDSFYPPVSYRSDSSHEKWLQWPWASSEIYANPALLSPPSPLDSGLSSQSITSTPSLDAEPIPVHTGPLVISHSERNHICSCPKSMYSETGRLLSPPSTYDSGRGSPGMYCTPLQHSNSSVRVKKCRKNPHKLAAYVKSDFDDAAVHQEHVRYGMMGLIGESVNQEATLPKVPNGNSQERDVFTNGHSPAVFYEYVDENGVPLKRILTCASPSRKSSKNYVKPCVVITEASEKSSSGGAPSSPEQENSDKSPEPESSVSLAVSNSASNSSSVNSSNMELNSDERRKVNKATEKEIRELEDMYKKCNLSDYDLLDRAERRDLPTAHQTKVDQSQGLTRSKSDTLYEVMSPYHNPYERPTRAPPRRRSGMPDRIADDMALRKLNKPVTTSSFSPNENTVTYMLCSSHFTPTVPEINRDILLMDNPDIEYDDLSYRRHYFGKKSKISDPQPPFGIPLRPPPPQRVFNDYLHVAPLEGLQPLCHPRGNPDVIRDDMAYRTLRKDEPERLYYDIAQVYKKKRG</sequence>
<feature type="region of interest" description="Disordered" evidence="1">
    <location>
        <begin position="540"/>
        <end position="561"/>
    </location>
</feature>
<evidence type="ECO:0000256" key="1">
    <source>
        <dbReference type="SAM" id="MobiDB-lite"/>
    </source>
</evidence>
<dbReference type="EMBL" id="KK121684">
    <property type="protein sequence ID" value="KFM81013.1"/>
    <property type="molecule type" value="Genomic_DNA"/>
</dbReference>
<dbReference type="OrthoDB" id="7989901at2759"/>
<feature type="region of interest" description="Disordered" evidence="1">
    <location>
        <begin position="421"/>
        <end position="479"/>
    </location>
</feature>
<organism evidence="2 3">
    <name type="scientific">Stegodyphus mimosarum</name>
    <name type="common">African social velvet spider</name>
    <dbReference type="NCBI Taxonomy" id="407821"/>
    <lineage>
        <taxon>Eukaryota</taxon>
        <taxon>Metazoa</taxon>
        <taxon>Ecdysozoa</taxon>
        <taxon>Arthropoda</taxon>
        <taxon>Chelicerata</taxon>
        <taxon>Arachnida</taxon>
        <taxon>Araneae</taxon>
        <taxon>Araneomorphae</taxon>
        <taxon>Entelegynae</taxon>
        <taxon>Eresoidea</taxon>
        <taxon>Eresidae</taxon>
        <taxon>Stegodyphus</taxon>
    </lineage>
</organism>
<proteinExistence type="predicted"/>
<name>A0A087UUH4_STEMI</name>
<feature type="compositionally biased region" description="Low complexity" evidence="1">
    <location>
        <begin position="424"/>
        <end position="434"/>
    </location>
</feature>
<reference evidence="2 3" key="1">
    <citation type="submission" date="2013-11" db="EMBL/GenBank/DDBJ databases">
        <title>Genome sequencing of Stegodyphus mimosarum.</title>
        <authorList>
            <person name="Bechsgaard J."/>
        </authorList>
    </citation>
    <scope>NUCLEOTIDE SEQUENCE [LARGE SCALE GENOMIC DNA]</scope>
</reference>
<protein>
    <submittedName>
        <fullName evidence="2">Uncharacterized protein</fullName>
    </submittedName>
</protein>
<accession>A0A087UUH4</accession>
<feature type="compositionally biased region" description="Low complexity" evidence="1">
    <location>
        <begin position="446"/>
        <end position="470"/>
    </location>
</feature>
<evidence type="ECO:0000313" key="3">
    <source>
        <dbReference type="Proteomes" id="UP000054359"/>
    </source>
</evidence>
<feature type="region of interest" description="Disordered" evidence="1">
    <location>
        <begin position="513"/>
        <end position="532"/>
    </location>
</feature>
<dbReference type="Proteomes" id="UP000054359">
    <property type="component" value="Unassembled WGS sequence"/>
</dbReference>
<keyword evidence="3" id="KW-1185">Reference proteome</keyword>
<feature type="non-terminal residue" evidence="2">
    <location>
        <position position="709"/>
    </location>
</feature>